<keyword evidence="2" id="KW-0349">Heme</keyword>
<keyword evidence="3" id="KW-1133">Transmembrane helix</keyword>
<dbReference type="GO" id="GO:0020037">
    <property type="term" value="F:heme binding"/>
    <property type="evidence" value="ECO:0007669"/>
    <property type="project" value="InterPro"/>
</dbReference>
<dbReference type="OrthoDB" id="1470350at2759"/>
<dbReference type="RefSeq" id="XP_031871821.1">
    <property type="nucleotide sequence ID" value="XM_032012128.1"/>
</dbReference>
<accession>A0A370TUF4</accession>
<comment type="caution">
    <text evidence="4">The sequence shown here is derived from an EMBL/GenBank/DDBJ whole genome shotgun (WGS) entry which is preliminary data.</text>
</comment>
<dbReference type="PRINTS" id="PR00385">
    <property type="entry name" value="P450"/>
</dbReference>
<protein>
    <recommendedName>
        <fullName evidence="6">Cytochrome P450</fullName>
    </recommendedName>
</protein>
<evidence type="ECO:0008006" key="6">
    <source>
        <dbReference type="Google" id="ProtNLM"/>
    </source>
</evidence>
<dbReference type="GO" id="GO:0005506">
    <property type="term" value="F:iron ion binding"/>
    <property type="evidence" value="ECO:0007669"/>
    <property type="project" value="InterPro"/>
</dbReference>
<dbReference type="SUPFAM" id="SSF48264">
    <property type="entry name" value="Cytochrome P450"/>
    <property type="match status" value="1"/>
</dbReference>
<keyword evidence="5" id="KW-1185">Reference proteome</keyword>
<feature type="transmembrane region" description="Helical" evidence="3">
    <location>
        <begin position="7"/>
        <end position="30"/>
    </location>
</feature>
<dbReference type="GO" id="GO:0004497">
    <property type="term" value="F:monooxygenase activity"/>
    <property type="evidence" value="ECO:0007669"/>
    <property type="project" value="InterPro"/>
</dbReference>
<comment type="cofactor">
    <cofactor evidence="2">
        <name>heme</name>
        <dbReference type="ChEBI" id="CHEBI:30413"/>
    </cofactor>
</comment>
<dbReference type="InterPro" id="IPR050121">
    <property type="entry name" value="Cytochrome_P450_monoxygenase"/>
</dbReference>
<dbReference type="AlphaFoldDB" id="A0A370TUF4"/>
<gene>
    <name evidence="4" type="ORF">BP5553_03505</name>
</gene>
<name>A0A370TUF4_9HELO</name>
<evidence type="ECO:0000256" key="3">
    <source>
        <dbReference type="SAM" id="Phobius"/>
    </source>
</evidence>
<evidence type="ECO:0000313" key="4">
    <source>
        <dbReference type="EMBL" id="RDL39165.1"/>
    </source>
</evidence>
<reference evidence="4 5" key="1">
    <citation type="journal article" date="2018" name="IMA Fungus">
        <title>IMA Genome-F 9: Draft genome sequence of Annulohypoxylon stygium, Aspergillus mulundensis, Berkeleyomyces basicola (syn. Thielaviopsis basicola), Ceratocystis smalleyi, two Cercospora beticola strains, Coleophoma cylindrospora, Fusarium fracticaudum, Phialophora cf. hyalina, and Morchella septimelata.</title>
        <authorList>
            <person name="Wingfield B.D."/>
            <person name="Bills G.F."/>
            <person name="Dong Y."/>
            <person name="Huang W."/>
            <person name="Nel W.J."/>
            <person name="Swalarsk-Parry B.S."/>
            <person name="Vaghefi N."/>
            <person name="Wilken P.M."/>
            <person name="An Z."/>
            <person name="de Beer Z.W."/>
            <person name="De Vos L."/>
            <person name="Chen L."/>
            <person name="Duong T.A."/>
            <person name="Gao Y."/>
            <person name="Hammerbacher A."/>
            <person name="Kikkert J.R."/>
            <person name="Li Y."/>
            <person name="Li H."/>
            <person name="Li K."/>
            <person name="Li Q."/>
            <person name="Liu X."/>
            <person name="Ma X."/>
            <person name="Naidoo K."/>
            <person name="Pethybridge S.J."/>
            <person name="Sun J."/>
            <person name="Steenkamp E.T."/>
            <person name="van der Nest M.A."/>
            <person name="van Wyk S."/>
            <person name="Wingfield M.J."/>
            <person name="Xiong C."/>
            <person name="Yue Q."/>
            <person name="Zhang X."/>
        </authorList>
    </citation>
    <scope>NUCLEOTIDE SEQUENCE [LARGE SCALE GENOMIC DNA]</scope>
    <source>
        <strain evidence="4 5">BP 5553</strain>
    </source>
</reference>
<organism evidence="4 5">
    <name type="scientific">Venustampulla echinocandica</name>
    <dbReference type="NCBI Taxonomy" id="2656787"/>
    <lineage>
        <taxon>Eukaryota</taxon>
        <taxon>Fungi</taxon>
        <taxon>Dikarya</taxon>
        <taxon>Ascomycota</taxon>
        <taxon>Pezizomycotina</taxon>
        <taxon>Leotiomycetes</taxon>
        <taxon>Helotiales</taxon>
        <taxon>Pleuroascaceae</taxon>
        <taxon>Venustampulla</taxon>
    </lineage>
</organism>
<dbReference type="Proteomes" id="UP000254866">
    <property type="component" value="Unassembled WGS sequence"/>
</dbReference>
<keyword evidence="3" id="KW-0472">Membrane</keyword>
<dbReference type="InterPro" id="IPR001128">
    <property type="entry name" value="Cyt_P450"/>
</dbReference>
<comment type="similarity">
    <text evidence="1">Belongs to the cytochrome P450 family.</text>
</comment>
<dbReference type="GeneID" id="43596354"/>
<keyword evidence="3" id="KW-0812">Transmembrane</keyword>
<dbReference type="Gene3D" id="1.10.630.10">
    <property type="entry name" value="Cytochrome P450"/>
    <property type="match status" value="1"/>
</dbReference>
<dbReference type="Pfam" id="PF00067">
    <property type="entry name" value="p450"/>
    <property type="match status" value="1"/>
</dbReference>
<dbReference type="PANTHER" id="PTHR24305:SF166">
    <property type="entry name" value="CYTOCHROME P450 12A4, MITOCHONDRIAL-RELATED"/>
    <property type="match status" value="1"/>
</dbReference>
<sequence length="628" mass="70388">MLDYLSLIAYGIPILYFGPYLLSYFTTLFASRRFAKTSPIPSVTVYTWRDSILVWLFSPYIAPFFECLPFRLGHWVLYVKRDFSWCTKGDLARKEVGDVYWAVGPGGAQLWVSDADLITQIVHRRNDFVKRVSDYAILNIFGFNVVTTEGALWQRHRKITGPPFNEKNSSLVFDPHRKSPYSYPMLVQQLFGMLTVTPNHEGTHAQGKAMLASFTYDAEGNESPAGQEPVVEDLIHWMMTVTLNVISSASLNINAVWPIHSVAAKNYKFKPPSGHNNSNLVQSNTAGLPFQESFDTVMNNIRILIAFPAWILRNSPFKIMRITQQSSDHFSKYMHELISAHKAKIESGSTDGDSSSAPGDLLSSIVKASTGNKGTGLSEEEMVGNIFVFTLAGHETTATTLQSALILLACEPQVRMEVQKEIDEIWAGKKTGEDLTYDDYGKMRVIMALMLETLRVYPPVVMLPKITTARSSVTYNNQTISIPANSRVLIDVVSVQRNPKYWGPNNHSFVPSRWLMPSSYTPPPDSNNESPAHANLFCPPKGAFIAFNGGFRACLGRKFAQVEFCTLISVLLRGHSVELVREKGKGWEETRAKALVDLDDRRTGVAMRMNKKVRVRFVKRGMESSPLA</sequence>
<keyword evidence="2" id="KW-0408">Iron</keyword>
<feature type="binding site" description="axial binding residue" evidence="2">
    <location>
        <position position="554"/>
    </location>
    <ligand>
        <name>heme</name>
        <dbReference type="ChEBI" id="CHEBI:30413"/>
    </ligand>
    <ligandPart>
        <name>Fe</name>
        <dbReference type="ChEBI" id="CHEBI:18248"/>
    </ligandPart>
</feature>
<keyword evidence="2" id="KW-0479">Metal-binding</keyword>
<dbReference type="GO" id="GO:0016705">
    <property type="term" value="F:oxidoreductase activity, acting on paired donors, with incorporation or reduction of molecular oxygen"/>
    <property type="evidence" value="ECO:0007669"/>
    <property type="project" value="InterPro"/>
</dbReference>
<proteinExistence type="inferred from homology"/>
<evidence type="ECO:0000256" key="1">
    <source>
        <dbReference type="ARBA" id="ARBA00010617"/>
    </source>
</evidence>
<dbReference type="EMBL" id="NPIC01000002">
    <property type="protein sequence ID" value="RDL39165.1"/>
    <property type="molecule type" value="Genomic_DNA"/>
</dbReference>
<dbReference type="PANTHER" id="PTHR24305">
    <property type="entry name" value="CYTOCHROME P450"/>
    <property type="match status" value="1"/>
</dbReference>
<dbReference type="PRINTS" id="PR00463">
    <property type="entry name" value="EP450I"/>
</dbReference>
<dbReference type="STRING" id="2656787.A0A370TUF4"/>
<evidence type="ECO:0000313" key="5">
    <source>
        <dbReference type="Proteomes" id="UP000254866"/>
    </source>
</evidence>
<dbReference type="InterPro" id="IPR036396">
    <property type="entry name" value="Cyt_P450_sf"/>
</dbReference>
<evidence type="ECO:0000256" key="2">
    <source>
        <dbReference type="PIRSR" id="PIRSR602401-1"/>
    </source>
</evidence>
<dbReference type="InterPro" id="IPR002401">
    <property type="entry name" value="Cyt_P450_E_grp-I"/>
</dbReference>